<proteinExistence type="predicted"/>
<reference evidence="1" key="1">
    <citation type="journal article" date="2005" name="J. Phycol.">
        <title>Molecular and phylogenetic characterization of Phormidium species (Cyanoprokaryota) using the cpcB-IGS-cpcA locus.</title>
        <authorList>
            <person name="Teneva I."/>
            <person name="Dzhambazov B."/>
            <person name="Mladenov R."/>
            <person name="Schirmer K."/>
        </authorList>
    </citation>
    <scope>NUCLEOTIDE SEQUENCE</scope>
    <source>
        <strain evidence="1">PACC 8602</strain>
    </source>
</reference>
<accession>Q5F0K4</accession>
<dbReference type="EMBL" id="AY466130">
    <property type="protein sequence ID" value="AAS47014.1"/>
    <property type="molecule type" value="Genomic_DNA"/>
</dbReference>
<organism evidence="1">
    <name type="scientific">Nodosilinea bijugata PACC 8602</name>
    <dbReference type="NCBI Taxonomy" id="264746"/>
    <lineage>
        <taxon>Bacteria</taxon>
        <taxon>Bacillati</taxon>
        <taxon>Cyanobacteriota</taxon>
        <taxon>Cyanophyceae</taxon>
        <taxon>Nodosilineales</taxon>
        <taxon>Nodosilineaceae</taxon>
        <taxon>Nodosilinea</taxon>
    </lineage>
</organism>
<sequence>LLVYATWKSSCVMSPTTLRRRCQHFRRSLLEWSPRNYQALGVPGGYVAAGVQKMKKQRSPSLTIPMASLVVIALLGF</sequence>
<evidence type="ECO:0000313" key="1">
    <source>
        <dbReference type="EMBL" id="AAS47014.1"/>
    </source>
</evidence>
<feature type="non-terminal residue" evidence="1">
    <location>
        <position position="1"/>
    </location>
</feature>
<name>Q5F0K4_9CYAN</name>
<dbReference type="AlphaFoldDB" id="Q5F0K4"/>
<protein>
    <submittedName>
        <fullName evidence="1">Phycocyanin beta subunit</fullName>
    </submittedName>
</protein>
<gene>
    <name evidence="1" type="primary">cpcB</name>
</gene>